<keyword evidence="3" id="KW-1185">Reference proteome</keyword>
<dbReference type="InterPro" id="IPR036365">
    <property type="entry name" value="PGBD-like_sf"/>
</dbReference>
<dbReference type="OrthoDB" id="9801841at2"/>
<name>A0A1S6J847_9ACTN</name>
<dbReference type="Gene3D" id="1.10.101.10">
    <property type="entry name" value="PGBD-like superfamily/PGBD"/>
    <property type="match status" value="1"/>
</dbReference>
<dbReference type="PANTHER" id="PTHR24359">
    <property type="entry name" value="SERINE/THREONINE-PROTEIN KINASE SBK1"/>
    <property type="match status" value="1"/>
</dbReference>
<dbReference type="Gene3D" id="1.10.510.10">
    <property type="entry name" value="Transferase(Phosphotransferase) domain 1"/>
    <property type="match status" value="1"/>
</dbReference>
<dbReference type="InterPro" id="IPR002477">
    <property type="entry name" value="Peptidoglycan-bd-like"/>
</dbReference>
<organism evidence="2 3">
    <name type="scientific">Streptomyces pactum</name>
    <dbReference type="NCBI Taxonomy" id="68249"/>
    <lineage>
        <taxon>Bacteria</taxon>
        <taxon>Bacillati</taxon>
        <taxon>Actinomycetota</taxon>
        <taxon>Actinomycetes</taxon>
        <taxon>Kitasatosporales</taxon>
        <taxon>Streptomycetaceae</taxon>
        <taxon>Streptomyces</taxon>
    </lineage>
</organism>
<protein>
    <submittedName>
        <fullName evidence="2">Serine/threonine protein kinase</fullName>
    </submittedName>
</protein>
<evidence type="ECO:0000313" key="2">
    <source>
        <dbReference type="EMBL" id="AQS67958.1"/>
    </source>
</evidence>
<dbReference type="SUPFAM" id="SSF47090">
    <property type="entry name" value="PGBD-like"/>
    <property type="match status" value="1"/>
</dbReference>
<dbReference type="SUPFAM" id="SSF56112">
    <property type="entry name" value="Protein kinase-like (PK-like)"/>
    <property type="match status" value="1"/>
</dbReference>
<evidence type="ECO:0000259" key="1">
    <source>
        <dbReference type="PROSITE" id="PS50011"/>
    </source>
</evidence>
<dbReference type="InterPro" id="IPR011009">
    <property type="entry name" value="Kinase-like_dom_sf"/>
</dbReference>
<dbReference type="RefSeq" id="WP_055418263.1">
    <property type="nucleotide sequence ID" value="NZ_CP019724.1"/>
</dbReference>
<feature type="domain" description="Protein kinase" evidence="1">
    <location>
        <begin position="19"/>
        <end position="304"/>
    </location>
</feature>
<proteinExistence type="predicted"/>
<keyword evidence="2" id="KW-0418">Kinase</keyword>
<dbReference type="KEGG" id="spac:B1H29_14380"/>
<dbReference type="Pfam" id="PF00069">
    <property type="entry name" value="Pkinase"/>
    <property type="match status" value="1"/>
</dbReference>
<dbReference type="GO" id="GO:0005524">
    <property type="term" value="F:ATP binding"/>
    <property type="evidence" value="ECO:0007669"/>
    <property type="project" value="InterPro"/>
</dbReference>
<sequence length="453" mass="48974">MTGRPYAVPVPKGYRVGPWEVREPLASGAFATVYDATRHGSGTTGRTADGDGLPGRAALKFLSTGTRTPRQLHHLRDLAEREVHLLRRLRSPRLIRMYDTLTVDDPGHPELDGATVLVLERAEGSLDAVLARTPSPEAGPALLAQICEGLHQLHHAGWVHGDLKPANVLLMKDGSARLADFNMAAELEGTHAYAPAFATPDYTPPELLWPEVDERGTRIRPSADVWAFGVLAHVVLTGEFPLPGGTSEARSDAATRYARGREELRLSPGLPEAWRDILRDCLAPTHAERTTDTAALLRRVEEAAGTSRSARLPRLRPRRWRRPALAAALAAVIVGATSLAYTTPWDSAPAAAAPPTCEKPVVYEDADHGPGYMAGHSGTWDFTIKRGDGGSQVRELQCLLRHRHGIEEVGEVDGDFGPMTHGAVVIFQERAGLDADGMVGPATWRALREAGKS</sequence>
<dbReference type="PROSITE" id="PS50011">
    <property type="entry name" value="PROTEIN_KINASE_DOM"/>
    <property type="match status" value="1"/>
</dbReference>
<dbReference type="FunFam" id="1.10.510.10:FF:001383">
    <property type="entry name" value="Serine/threonine protein kinase"/>
    <property type="match status" value="1"/>
</dbReference>
<dbReference type="InterPro" id="IPR036366">
    <property type="entry name" value="PGBDSf"/>
</dbReference>
<dbReference type="AlphaFoldDB" id="A0A1S6J847"/>
<dbReference type="GO" id="GO:0004674">
    <property type="term" value="F:protein serine/threonine kinase activity"/>
    <property type="evidence" value="ECO:0007669"/>
    <property type="project" value="UniProtKB-KW"/>
</dbReference>
<evidence type="ECO:0000313" key="3">
    <source>
        <dbReference type="Proteomes" id="UP000189443"/>
    </source>
</evidence>
<dbReference type="InterPro" id="IPR000719">
    <property type="entry name" value="Prot_kinase_dom"/>
</dbReference>
<dbReference type="SMART" id="SM00220">
    <property type="entry name" value="S_TKc"/>
    <property type="match status" value="1"/>
</dbReference>
<accession>A0A1S6J847</accession>
<dbReference type="Gene3D" id="3.30.200.20">
    <property type="entry name" value="Phosphorylase Kinase, domain 1"/>
    <property type="match status" value="1"/>
</dbReference>
<gene>
    <name evidence="2" type="ORF">B1H29_14380</name>
</gene>
<reference evidence="2 3" key="1">
    <citation type="submission" date="2017-02" db="EMBL/GenBank/DDBJ databases">
        <title>Streptomyces pactum ACT12 Genome sequencing and assembly.</title>
        <authorList>
            <person name="Xue Q."/>
            <person name="Yan X."/>
            <person name="Jia L."/>
            <person name="Yan H."/>
        </authorList>
    </citation>
    <scope>NUCLEOTIDE SEQUENCE [LARGE SCALE GENOMIC DNA]</scope>
    <source>
        <strain evidence="2 3">ACT12</strain>
    </source>
</reference>
<dbReference type="EMBL" id="CP019724">
    <property type="protein sequence ID" value="AQS67958.1"/>
    <property type="molecule type" value="Genomic_DNA"/>
</dbReference>
<dbReference type="PANTHER" id="PTHR24359:SF1">
    <property type="entry name" value="INHIBITOR OF NUCLEAR FACTOR KAPPA-B KINASE EPSILON SUBUNIT HOMOLOG 1-RELATED"/>
    <property type="match status" value="1"/>
</dbReference>
<dbReference type="Proteomes" id="UP000189443">
    <property type="component" value="Chromosome"/>
</dbReference>
<keyword evidence="2" id="KW-0808">Transferase</keyword>
<dbReference type="Pfam" id="PF01471">
    <property type="entry name" value="PG_binding_1"/>
    <property type="match status" value="1"/>
</dbReference>
<keyword evidence="2" id="KW-0723">Serine/threonine-protein kinase</keyword>